<feature type="chain" id="PRO_5013304335" description="Mannosyltransferase" evidence="1">
    <location>
        <begin position="23"/>
        <end position="173"/>
    </location>
</feature>
<accession>A0A250WR39</accession>
<evidence type="ECO:0000313" key="2">
    <source>
        <dbReference type="EMBL" id="GAX73307.1"/>
    </source>
</evidence>
<protein>
    <recommendedName>
        <fullName evidence="4">Mannosyltransferase</fullName>
    </recommendedName>
</protein>
<gene>
    <name evidence="2" type="ORF">CEUSTIGMA_g761.t1</name>
</gene>
<keyword evidence="1" id="KW-0732">Signal</keyword>
<proteinExistence type="predicted"/>
<name>A0A250WR39_9CHLO</name>
<sequence>MVDRKLWSVLLLMGPVSAPLHAVPMSIIVSYLYMSGYSINPRHFFFDAWTVFYNVILGTSDPVPWHVHPFQQEAEAYCTAFPNPPTGLPWYTIFPEIGGAIYGLTKEVTNKIFKDTSAKYTADIQEEMSIQKAAVGDSVGRVNSGGGPGARLKFEATAGAHLDVESIHVDPDQ</sequence>
<dbReference type="EMBL" id="BEGY01000003">
    <property type="protein sequence ID" value="GAX73307.1"/>
    <property type="molecule type" value="Genomic_DNA"/>
</dbReference>
<comment type="caution">
    <text evidence="2">The sequence shown here is derived from an EMBL/GenBank/DDBJ whole genome shotgun (WGS) entry which is preliminary data.</text>
</comment>
<evidence type="ECO:0000256" key="1">
    <source>
        <dbReference type="SAM" id="SignalP"/>
    </source>
</evidence>
<keyword evidence="3" id="KW-1185">Reference proteome</keyword>
<reference evidence="2 3" key="1">
    <citation type="submission" date="2017-08" db="EMBL/GenBank/DDBJ databases">
        <title>Acidophilic green algal genome provides insights into adaptation to an acidic environment.</title>
        <authorList>
            <person name="Hirooka S."/>
            <person name="Hirose Y."/>
            <person name="Kanesaki Y."/>
            <person name="Higuchi S."/>
            <person name="Fujiwara T."/>
            <person name="Onuma R."/>
            <person name="Era A."/>
            <person name="Ohbayashi R."/>
            <person name="Uzuka A."/>
            <person name="Nozaki H."/>
            <person name="Yoshikawa H."/>
            <person name="Miyagishima S.Y."/>
        </authorList>
    </citation>
    <scope>NUCLEOTIDE SEQUENCE [LARGE SCALE GENOMIC DNA]</scope>
    <source>
        <strain evidence="2 3">NIES-2499</strain>
    </source>
</reference>
<dbReference type="AlphaFoldDB" id="A0A250WR39"/>
<evidence type="ECO:0008006" key="4">
    <source>
        <dbReference type="Google" id="ProtNLM"/>
    </source>
</evidence>
<evidence type="ECO:0000313" key="3">
    <source>
        <dbReference type="Proteomes" id="UP000232323"/>
    </source>
</evidence>
<feature type="signal peptide" evidence="1">
    <location>
        <begin position="1"/>
        <end position="22"/>
    </location>
</feature>
<organism evidence="2 3">
    <name type="scientific">Chlamydomonas eustigma</name>
    <dbReference type="NCBI Taxonomy" id="1157962"/>
    <lineage>
        <taxon>Eukaryota</taxon>
        <taxon>Viridiplantae</taxon>
        <taxon>Chlorophyta</taxon>
        <taxon>core chlorophytes</taxon>
        <taxon>Chlorophyceae</taxon>
        <taxon>CS clade</taxon>
        <taxon>Chlamydomonadales</taxon>
        <taxon>Chlamydomonadaceae</taxon>
        <taxon>Chlamydomonas</taxon>
    </lineage>
</organism>
<dbReference type="Proteomes" id="UP000232323">
    <property type="component" value="Unassembled WGS sequence"/>
</dbReference>